<dbReference type="InterPro" id="IPR022172">
    <property type="entry name" value="DUF3703"/>
</dbReference>
<organism evidence="1 2">
    <name type="scientific">Peredibacter starrii</name>
    <dbReference type="NCBI Taxonomy" id="28202"/>
    <lineage>
        <taxon>Bacteria</taxon>
        <taxon>Pseudomonadati</taxon>
        <taxon>Bdellovibrionota</taxon>
        <taxon>Bacteriovoracia</taxon>
        <taxon>Bacteriovoracales</taxon>
        <taxon>Bacteriovoracaceae</taxon>
        <taxon>Peredibacter</taxon>
    </lineage>
</organism>
<evidence type="ECO:0000313" key="2">
    <source>
        <dbReference type="Proteomes" id="UP001324634"/>
    </source>
</evidence>
<reference evidence="1 2" key="1">
    <citation type="submission" date="2023-11" db="EMBL/GenBank/DDBJ databases">
        <title>Peredibacter starrii A3.12.</title>
        <authorList>
            <person name="Mitchell R.J."/>
        </authorList>
    </citation>
    <scope>NUCLEOTIDE SEQUENCE [LARGE SCALE GENOMIC DNA]</scope>
    <source>
        <strain evidence="1 2">A3.12</strain>
    </source>
</reference>
<dbReference type="AlphaFoldDB" id="A0AAX4HJ83"/>
<sequence>MMLREKKFEDELQFYRLALTSKDNTKVRHHLGRAHVLSQNSTLKHLYVHALMFGFALRTFDLKETFGQILRLVVTVPGHMIGKVPRGNIGWSTVGLTQVMQVPEDLESVLTE</sequence>
<proteinExistence type="predicted"/>
<dbReference type="Pfam" id="PF12487">
    <property type="entry name" value="DUF3703"/>
    <property type="match status" value="1"/>
</dbReference>
<keyword evidence="2" id="KW-1185">Reference proteome</keyword>
<dbReference type="EMBL" id="CP139487">
    <property type="protein sequence ID" value="WPU63291.1"/>
    <property type="molecule type" value="Genomic_DNA"/>
</dbReference>
<dbReference type="Proteomes" id="UP001324634">
    <property type="component" value="Chromosome"/>
</dbReference>
<evidence type="ECO:0000313" key="1">
    <source>
        <dbReference type="EMBL" id="WPU63291.1"/>
    </source>
</evidence>
<gene>
    <name evidence="1" type="ORF">SOO65_11405</name>
</gene>
<protein>
    <submittedName>
        <fullName evidence="1">DUF3703 domain-containing protein</fullName>
    </submittedName>
</protein>
<name>A0AAX4HJ83_9BACT</name>
<dbReference type="RefSeq" id="WP_321389733.1">
    <property type="nucleotide sequence ID" value="NZ_CP139487.1"/>
</dbReference>
<dbReference type="KEGG" id="psti:SOO65_11405"/>
<accession>A0AAX4HJ83</accession>